<accession>A0A418ZPD2</accession>
<dbReference type="OrthoDB" id="8261795at2"/>
<dbReference type="Proteomes" id="UP000285530">
    <property type="component" value="Unassembled WGS sequence"/>
</dbReference>
<sequence>MMIAEMPELGRTTAGEATAVTGFAPVPRDSGRMRGKLIITAIARGPTKIANAILKTATQWRTSPIAQTQLLKS</sequence>
<reference evidence="1 2" key="1">
    <citation type="submission" date="2018-09" db="EMBL/GenBank/DDBJ databases">
        <title>Paracoccus onubensis nov. sp. a moderate halophilic bacterium isolated from Gruta de las Maravillas (Aracena, Spain).</title>
        <authorList>
            <person name="Jurado V."/>
            <person name="Gutierrez-Patricio S."/>
            <person name="Gonzalez-Pimentel J.L."/>
            <person name="Laiz L."/>
            <person name="Saiz-Jimenez C."/>
        </authorList>
    </citation>
    <scope>NUCLEOTIDE SEQUENCE [LARGE SCALE GENOMIC DNA]</scope>
    <source>
        <strain evidence="1 2">DSM 19484</strain>
    </source>
</reference>
<gene>
    <name evidence="1" type="ORF">D3P06_17915</name>
</gene>
<evidence type="ECO:0000313" key="2">
    <source>
        <dbReference type="Proteomes" id="UP000285530"/>
    </source>
</evidence>
<comment type="caution">
    <text evidence="1">The sequence shown here is derived from an EMBL/GenBank/DDBJ whole genome shotgun (WGS) entry which is preliminary data.</text>
</comment>
<organism evidence="1 2">
    <name type="scientific">Paracoccus aestuarii</name>
    <dbReference type="NCBI Taxonomy" id="453842"/>
    <lineage>
        <taxon>Bacteria</taxon>
        <taxon>Pseudomonadati</taxon>
        <taxon>Pseudomonadota</taxon>
        <taxon>Alphaproteobacteria</taxon>
        <taxon>Rhodobacterales</taxon>
        <taxon>Paracoccaceae</taxon>
        <taxon>Paracoccus</taxon>
    </lineage>
</organism>
<name>A0A418ZPD2_9RHOB</name>
<protein>
    <recommendedName>
        <fullName evidence="3">IS110 family transposase</fullName>
    </recommendedName>
</protein>
<evidence type="ECO:0008006" key="3">
    <source>
        <dbReference type="Google" id="ProtNLM"/>
    </source>
</evidence>
<keyword evidence="2" id="KW-1185">Reference proteome</keyword>
<proteinExistence type="predicted"/>
<dbReference type="AlphaFoldDB" id="A0A418ZPD2"/>
<dbReference type="EMBL" id="QZEV01000167">
    <property type="protein sequence ID" value="RJK96201.1"/>
    <property type="molecule type" value="Genomic_DNA"/>
</dbReference>
<evidence type="ECO:0000313" key="1">
    <source>
        <dbReference type="EMBL" id="RJK96201.1"/>
    </source>
</evidence>